<gene>
    <name evidence="4" type="ORF">LCGC14_1941930</name>
</gene>
<accession>A0A0F9HYD2</accession>
<dbReference type="InterPro" id="IPR002052">
    <property type="entry name" value="DNA_methylase_N6_adenine_CS"/>
</dbReference>
<dbReference type="PANTHER" id="PTHR12829">
    <property type="entry name" value="N6-ADENOSINE-METHYLTRANSFERASE"/>
    <property type="match status" value="1"/>
</dbReference>
<dbReference type="PROSITE" id="PS51143">
    <property type="entry name" value="MT_A70"/>
    <property type="match status" value="1"/>
</dbReference>
<reference evidence="4" key="1">
    <citation type="journal article" date="2015" name="Nature">
        <title>Complex archaea that bridge the gap between prokaryotes and eukaryotes.</title>
        <authorList>
            <person name="Spang A."/>
            <person name="Saw J.H."/>
            <person name="Jorgensen S.L."/>
            <person name="Zaremba-Niedzwiedzka K."/>
            <person name="Martijn J."/>
            <person name="Lind A.E."/>
            <person name="van Eijk R."/>
            <person name="Schleper C."/>
            <person name="Guy L."/>
            <person name="Ettema T.J."/>
        </authorList>
    </citation>
    <scope>NUCLEOTIDE SEQUENCE</scope>
</reference>
<evidence type="ECO:0000256" key="2">
    <source>
        <dbReference type="ARBA" id="ARBA00022679"/>
    </source>
</evidence>
<name>A0A0F9HYD2_9ZZZZ</name>
<dbReference type="PANTHER" id="PTHR12829:SF7">
    <property type="entry name" value="N6-ADENOSINE-METHYLTRANSFERASE CATALYTIC SUBUNIT"/>
    <property type="match status" value="1"/>
</dbReference>
<dbReference type="GO" id="GO:0032259">
    <property type="term" value="P:methylation"/>
    <property type="evidence" value="ECO:0007669"/>
    <property type="project" value="UniProtKB-KW"/>
</dbReference>
<keyword evidence="1" id="KW-0489">Methyltransferase</keyword>
<dbReference type="InterPro" id="IPR029063">
    <property type="entry name" value="SAM-dependent_MTases_sf"/>
</dbReference>
<dbReference type="EMBL" id="LAZR01021031">
    <property type="protein sequence ID" value="KKL86715.1"/>
    <property type="molecule type" value="Genomic_DNA"/>
</dbReference>
<evidence type="ECO:0000256" key="3">
    <source>
        <dbReference type="ARBA" id="ARBA00022691"/>
    </source>
</evidence>
<dbReference type="PROSITE" id="PS00092">
    <property type="entry name" value="N6_MTASE"/>
    <property type="match status" value="1"/>
</dbReference>
<proteinExistence type="predicted"/>
<dbReference type="AlphaFoldDB" id="A0A0F9HYD2"/>
<protein>
    <recommendedName>
        <fullName evidence="5">DNA methyltransferase</fullName>
    </recommendedName>
</protein>
<evidence type="ECO:0000313" key="4">
    <source>
        <dbReference type="EMBL" id="KKL86715.1"/>
    </source>
</evidence>
<evidence type="ECO:0008006" key="5">
    <source>
        <dbReference type="Google" id="ProtNLM"/>
    </source>
</evidence>
<keyword evidence="2" id="KW-0808">Transferase</keyword>
<evidence type="ECO:0000256" key="1">
    <source>
        <dbReference type="ARBA" id="ARBA00022603"/>
    </source>
</evidence>
<dbReference type="SUPFAM" id="SSF53335">
    <property type="entry name" value="S-adenosyl-L-methionine-dependent methyltransferases"/>
    <property type="match status" value="1"/>
</dbReference>
<organism evidence="4">
    <name type="scientific">marine sediment metagenome</name>
    <dbReference type="NCBI Taxonomy" id="412755"/>
    <lineage>
        <taxon>unclassified sequences</taxon>
        <taxon>metagenomes</taxon>
        <taxon>ecological metagenomes</taxon>
    </lineage>
</organism>
<dbReference type="InterPro" id="IPR007757">
    <property type="entry name" value="MT-A70-like"/>
</dbReference>
<dbReference type="GO" id="GO:0001734">
    <property type="term" value="F:mRNA m(6)A methyltransferase activity"/>
    <property type="evidence" value="ECO:0007669"/>
    <property type="project" value="UniProtKB-ARBA"/>
</dbReference>
<dbReference type="GO" id="GO:0003676">
    <property type="term" value="F:nucleic acid binding"/>
    <property type="evidence" value="ECO:0007669"/>
    <property type="project" value="InterPro"/>
</dbReference>
<keyword evidence="3" id="KW-0949">S-adenosyl-L-methionine</keyword>
<dbReference type="Pfam" id="PF05063">
    <property type="entry name" value="MT-A70"/>
    <property type="match status" value="1"/>
</dbReference>
<comment type="caution">
    <text evidence="4">The sequence shown here is derived from an EMBL/GenBank/DDBJ whole genome shotgun (WGS) entry which is preliminary data.</text>
</comment>
<sequence>MKKYQIIYADPPWEYENFNYPTAKRGGRKEYLTMPLQEIKALPIADMADENCALFLWVTAPLLLEGIEVLKSWGFEYKTKAFCWVKTNSNSMGLFWGMGNMTRSNTEDCLLGIKGKPKRLNAGVHQVVTNEVMEHSHKPAIVRENIVSLLGDLPRIELFARRKVGGWDCWGNEVESDIEL</sequence>